<evidence type="ECO:0000313" key="2">
    <source>
        <dbReference type="EMBL" id="VAW53623.1"/>
    </source>
</evidence>
<evidence type="ECO:0000259" key="1">
    <source>
        <dbReference type="PROSITE" id="PS51186"/>
    </source>
</evidence>
<organism evidence="2">
    <name type="scientific">hydrothermal vent metagenome</name>
    <dbReference type="NCBI Taxonomy" id="652676"/>
    <lineage>
        <taxon>unclassified sequences</taxon>
        <taxon>metagenomes</taxon>
        <taxon>ecological metagenomes</taxon>
    </lineage>
</organism>
<name>A0A3B0WMP2_9ZZZZ</name>
<dbReference type="EMBL" id="UOFE01000035">
    <property type="protein sequence ID" value="VAW53623.1"/>
    <property type="molecule type" value="Genomic_DNA"/>
</dbReference>
<dbReference type="AlphaFoldDB" id="A0A3B0WMP2"/>
<gene>
    <name evidence="2" type="ORF">MNBD_GAMMA05-1166</name>
</gene>
<dbReference type="InterPro" id="IPR000182">
    <property type="entry name" value="GNAT_dom"/>
</dbReference>
<reference evidence="2" key="1">
    <citation type="submission" date="2018-06" db="EMBL/GenBank/DDBJ databases">
        <authorList>
            <person name="Zhirakovskaya E."/>
        </authorList>
    </citation>
    <scope>NUCLEOTIDE SEQUENCE</scope>
</reference>
<dbReference type="SUPFAM" id="SSF55729">
    <property type="entry name" value="Acyl-CoA N-acyltransferases (Nat)"/>
    <property type="match status" value="1"/>
</dbReference>
<proteinExistence type="predicted"/>
<dbReference type="GO" id="GO:0016747">
    <property type="term" value="F:acyltransferase activity, transferring groups other than amino-acyl groups"/>
    <property type="evidence" value="ECO:0007669"/>
    <property type="project" value="InterPro"/>
</dbReference>
<accession>A0A3B0WMP2</accession>
<dbReference type="Pfam" id="PF13673">
    <property type="entry name" value="Acetyltransf_10"/>
    <property type="match status" value="1"/>
</dbReference>
<sequence length="131" mass="14755">MLARFNNQSVIEEWLVNKTENNVNKWIQSVNLYSVVCTNDDLIVGFGAITLKGEILLIYLVPEALYKGNGKLMLEAMEERIISEGIEEIHTVSTITAKPFYERNGYTKNGMPLLVGNIKGNFPLIKKIPPN</sequence>
<dbReference type="PROSITE" id="PS51186">
    <property type="entry name" value="GNAT"/>
    <property type="match status" value="1"/>
</dbReference>
<feature type="domain" description="N-acetyltransferase" evidence="1">
    <location>
        <begin position="1"/>
        <end position="129"/>
    </location>
</feature>
<protein>
    <recommendedName>
        <fullName evidence="1">N-acetyltransferase domain-containing protein</fullName>
    </recommendedName>
</protein>
<dbReference type="Gene3D" id="3.40.630.30">
    <property type="match status" value="1"/>
</dbReference>
<dbReference type="InterPro" id="IPR016181">
    <property type="entry name" value="Acyl_CoA_acyltransferase"/>
</dbReference>